<feature type="compositionally biased region" description="Pro residues" evidence="1">
    <location>
        <begin position="30"/>
        <end position="48"/>
    </location>
</feature>
<evidence type="ECO:0000313" key="3">
    <source>
        <dbReference type="Proteomes" id="UP000314294"/>
    </source>
</evidence>
<comment type="caution">
    <text evidence="2">The sequence shown here is derived from an EMBL/GenBank/DDBJ whole genome shotgun (WGS) entry which is preliminary data.</text>
</comment>
<name>A0A4Z2GAB0_9TELE</name>
<keyword evidence="3" id="KW-1185">Reference proteome</keyword>
<reference evidence="2 3" key="1">
    <citation type="submission" date="2019-03" db="EMBL/GenBank/DDBJ databases">
        <title>First draft genome of Liparis tanakae, snailfish: a comprehensive survey of snailfish specific genes.</title>
        <authorList>
            <person name="Kim W."/>
            <person name="Song I."/>
            <person name="Jeong J.-H."/>
            <person name="Kim D."/>
            <person name="Kim S."/>
            <person name="Ryu S."/>
            <person name="Song J.Y."/>
            <person name="Lee S.K."/>
        </authorList>
    </citation>
    <scope>NUCLEOTIDE SEQUENCE [LARGE SCALE GENOMIC DNA]</scope>
    <source>
        <tissue evidence="2">Muscle</tissue>
    </source>
</reference>
<organism evidence="2 3">
    <name type="scientific">Liparis tanakae</name>
    <name type="common">Tanaka's snailfish</name>
    <dbReference type="NCBI Taxonomy" id="230148"/>
    <lineage>
        <taxon>Eukaryota</taxon>
        <taxon>Metazoa</taxon>
        <taxon>Chordata</taxon>
        <taxon>Craniata</taxon>
        <taxon>Vertebrata</taxon>
        <taxon>Euteleostomi</taxon>
        <taxon>Actinopterygii</taxon>
        <taxon>Neopterygii</taxon>
        <taxon>Teleostei</taxon>
        <taxon>Neoteleostei</taxon>
        <taxon>Acanthomorphata</taxon>
        <taxon>Eupercaria</taxon>
        <taxon>Perciformes</taxon>
        <taxon>Cottioidei</taxon>
        <taxon>Cottales</taxon>
        <taxon>Liparidae</taxon>
        <taxon>Liparis</taxon>
    </lineage>
</organism>
<gene>
    <name evidence="2" type="ORF">EYF80_039266</name>
</gene>
<evidence type="ECO:0000256" key="1">
    <source>
        <dbReference type="SAM" id="MobiDB-lite"/>
    </source>
</evidence>
<proteinExistence type="predicted"/>
<feature type="compositionally biased region" description="Low complexity" evidence="1">
    <location>
        <begin position="13"/>
        <end position="24"/>
    </location>
</feature>
<sequence length="71" mass="7113">MFHSELKAWQLDAQAARSSGSQSSCTLHSAPPPGPAPPSAAPTSPPSVAHPPLKAFLIMAAIKAGLAPGSD</sequence>
<dbReference type="AlphaFoldDB" id="A0A4Z2GAB0"/>
<dbReference type="Proteomes" id="UP000314294">
    <property type="component" value="Unassembled WGS sequence"/>
</dbReference>
<evidence type="ECO:0000313" key="2">
    <source>
        <dbReference type="EMBL" id="TNN50517.1"/>
    </source>
</evidence>
<accession>A0A4Z2GAB0</accession>
<feature type="region of interest" description="Disordered" evidence="1">
    <location>
        <begin position="13"/>
        <end position="48"/>
    </location>
</feature>
<protein>
    <submittedName>
        <fullName evidence="2">Uncharacterized protein</fullName>
    </submittedName>
</protein>
<dbReference type="EMBL" id="SRLO01000614">
    <property type="protein sequence ID" value="TNN50517.1"/>
    <property type="molecule type" value="Genomic_DNA"/>
</dbReference>